<proteinExistence type="predicted"/>
<organism evidence="1 2">
    <name type="scientific">Elaeophora elaphi</name>
    <dbReference type="NCBI Taxonomy" id="1147741"/>
    <lineage>
        <taxon>Eukaryota</taxon>
        <taxon>Metazoa</taxon>
        <taxon>Ecdysozoa</taxon>
        <taxon>Nematoda</taxon>
        <taxon>Chromadorea</taxon>
        <taxon>Rhabditida</taxon>
        <taxon>Spirurina</taxon>
        <taxon>Spiruromorpha</taxon>
        <taxon>Filarioidea</taxon>
        <taxon>Onchocercidae</taxon>
        <taxon>Elaeophora</taxon>
    </lineage>
</organism>
<dbReference type="WBParaSite" id="EEL_0000009501-mRNA-1">
    <property type="protein sequence ID" value="EEL_0000009501-mRNA-1"/>
    <property type="gene ID" value="EEL_0000009501"/>
</dbReference>
<evidence type="ECO:0000313" key="1">
    <source>
        <dbReference type="Proteomes" id="UP000050640"/>
    </source>
</evidence>
<keyword evidence="1" id="KW-1185">Reference proteome</keyword>
<reference evidence="2" key="1">
    <citation type="submission" date="2017-02" db="UniProtKB">
        <authorList>
            <consortium name="WormBaseParasite"/>
        </authorList>
    </citation>
    <scope>IDENTIFICATION</scope>
</reference>
<name>A0A0R3RFG1_9BILA</name>
<dbReference type="Proteomes" id="UP000050640">
    <property type="component" value="Unplaced"/>
</dbReference>
<accession>A0A0R3RFG1</accession>
<dbReference type="AlphaFoldDB" id="A0A0R3RFG1"/>
<evidence type="ECO:0000313" key="2">
    <source>
        <dbReference type="WBParaSite" id="EEL_0000009501-mRNA-1"/>
    </source>
</evidence>
<sequence>MIISYVSFNGDLLQRTEQEKSQDNIEDVQTGMVKGTGSYTVSILLHGTNSESMAPGDIVSSYREIHIELQTKFQPMKLCLNGITTSEEVCVQRVVVNGSEVYHR</sequence>
<protein>
    <submittedName>
        <fullName evidence="2">Uncharacterized protein</fullName>
    </submittedName>
</protein>